<evidence type="ECO:0000313" key="16">
    <source>
        <dbReference type="Proteomes" id="UP001151760"/>
    </source>
</evidence>
<dbReference type="PANTHER" id="PTHR42648">
    <property type="entry name" value="TRANSPOSASE, PUTATIVE-RELATED"/>
    <property type="match status" value="1"/>
</dbReference>
<keyword evidence="11" id="KW-0175">Coiled coil</keyword>
<evidence type="ECO:0000256" key="11">
    <source>
        <dbReference type="SAM" id="Coils"/>
    </source>
</evidence>
<dbReference type="Proteomes" id="UP001151760">
    <property type="component" value="Unassembled WGS sequence"/>
</dbReference>
<evidence type="ECO:0000256" key="10">
    <source>
        <dbReference type="ARBA" id="ARBA00023268"/>
    </source>
</evidence>
<dbReference type="InterPro" id="IPR025724">
    <property type="entry name" value="GAG-pre-integrase_dom"/>
</dbReference>
<dbReference type="InterPro" id="IPR013103">
    <property type="entry name" value="RVT_2"/>
</dbReference>
<sequence>MMMANLSEDIQCAGSDTRRLMLDRSDFESWQQHLTLEEKERFKADIHAMNILLQGLILTDDLIENLTKTVALLAQSYKTHLPQTNNQLRTLSNIRNQATVQNGRVVFQNVPGRQNRGQGNYARGSVAVGNGGAQNTVGNANLAQDLALNEDNIFQADQCDAFDSDVDEAPTTQTMFMANLSSVDPIYDEAIESRGRMENTEITKKMESDGRERGREELSLCGGVMNDVNTVSRFSELHDAYTVGQSRCLELEAEISKLKHKIEKDDHSEMIKRFSNLEIDHLNLQLKYQNLKKRFGNNKSQTSLDAPELDSFFEINKMKASLQGKDNAIRKLKEQISQMNKRRSEADHILDIKALDSQNIELTEHVSALQEQNERFRAENEKVKKHYKELYDSIKITLLAPGMYAIDVEPILPHNRNNREVHLDYLKYLKESIETLCEIVEEARMKNHLIMRLRMPAFTLRDLKSLNSSTEASESKPRSNTKNITILPAKSDNKKKVEAHPRNNKSKLKQDNCVDSSISSKRTIINSNSKSVCKTCNKCLFSANHDKCVMKYLKSVPPVKNVLNKVKQVWKATGKLFANVGYQWKPTKRKFTLEEQCPLTRFTKSKVVPLQQPEHVSSSEIVITERFSNTSQKPLTIYKRKNKQEKAISNGIPTTVVQIILWTVRFWNDHFGAIIGYVDYVIGDSVISRVYYVEGLGHNLFSVRQFCDSDLEVAFIKHSCFVRDVDGVELLKGSRGSNMYTISVEDMIKSSPICLLSKSSKNKSWLWHRRLNHLNFGIINDLARKELNRTLVEAARTMLIFSKAPMCLWAEVVATACYTQNRSLFHTRHNKTPYELVHDKKLDLKFLQVFGDLCYPTNDSEDLGKLKATTDIGIFICYAPNRKGLVPNPVPSAPYVPPTNKDLEILFQPMFDEYLRPPSVERLVPPAFAVQVSVVLVDAPSFTTIDQDTPSKSHSSSSSIGQAPISHQGVAAGPTIEDNPFAQAGDNPFIYKVKLDEYGDVLKNKAQLAAKGYHQEEGIDFEESFALVARIEAIRIFIANAASKNMIIYQMDVKTAFPNGDLK</sequence>
<keyword evidence="8" id="KW-0808">Transferase</keyword>
<organism evidence="15 16">
    <name type="scientific">Tanacetum coccineum</name>
    <dbReference type="NCBI Taxonomy" id="301880"/>
    <lineage>
        <taxon>Eukaryota</taxon>
        <taxon>Viridiplantae</taxon>
        <taxon>Streptophyta</taxon>
        <taxon>Embryophyta</taxon>
        <taxon>Tracheophyta</taxon>
        <taxon>Spermatophyta</taxon>
        <taxon>Magnoliopsida</taxon>
        <taxon>eudicotyledons</taxon>
        <taxon>Gunneridae</taxon>
        <taxon>Pentapetalae</taxon>
        <taxon>asterids</taxon>
        <taxon>campanulids</taxon>
        <taxon>Asterales</taxon>
        <taxon>Asteraceae</taxon>
        <taxon>Asteroideae</taxon>
        <taxon>Anthemideae</taxon>
        <taxon>Anthemidinae</taxon>
        <taxon>Tanacetum</taxon>
    </lineage>
</organism>
<name>A0ABQ4WBT7_9ASTR</name>
<evidence type="ECO:0000259" key="14">
    <source>
        <dbReference type="Pfam" id="PF13976"/>
    </source>
</evidence>
<keyword evidence="7" id="KW-0695">RNA-directed DNA polymerase</keyword>
<dbReference type="InterPro" id="IPR012337">
    <property type="entry name" value="RNaseH-like_sf"/>
</dbReference>
<proteinExistence type="predicted"/>
<keyword evidence="9" id="KW-0233">DNA recombination</keyword>
<evidence type="ECO:0000256" key="4">
    <source>
        <dbReference type="ARBA" id="ARBA00022801"/>
    </source>
</evidence>
<evidence type="ECO:0000256" key="7">
    <source>
        <dbReference type="ARBA" id="ARBA00022918"/>
    </source>
</evidence>
<keyword evidence="5" id="KW-0460">Magnesium</keyword>
<evidence type="ECO:0000256" key="12">
    <source>
        <dbReference type="SAM" id="MobiDB-lite"/>
    </source>
</evidence>
<dbReference type="Gene3D" id="3.30.420.10">
    <property type="entry name" value="Ribonuclease H-like superfamily/Ribonuclease H"/>
    <property type="match status" value="1"/>
</dbReference>
<keyword evidence="6" id="KW-0229">DNA integration</keyword>
<reference evidence="15" key="2">
    <citation type="submission" date="2022-01" db="EMBL/GenBank/DDBJ databases">
        <authorList>
            <person name="Yamashiro T."/>
            <person name="Shiraishi A."/>
            <person name="Satake H."/>
            <person name="Nakayama K."/>
        </authorList>
    </citation>
    <scope>NUCLEOTIDE SEQUENCE</scope>
</reference>
<dbReference type="InterPro" id="IPR039537">
    <property type="entry name" value="Retrotran_Ty1/copia-like"/>
</dbReference>
<evidence type="ECO:0000256" key="1">
    <source>
        <dbReference type="ARBA" id="ARBA00022722"/>
    </source>
</evidence>
<dbReference type="Pfam" id="PF13976">
    <property type="entry name" value="gag_pre-integrs"/>
    <property type="match status" value="1"/>
</dbReference>
<keyword evidence="8" id="KW-0239">DNA-directed DNA polymerase</keyword>
<feature type="compositionally biased region" description="Polar residues" evidence="12">
    <location>
        <begin position="468"/>
        <end position="484"/>
    </location>
</feature>
<evidence type="ECO:0000256" key="2">
    <source>
        <dbReference type="ARBA" id="ARBA00022723"/>
    </source>
</evidence>
<dbReference type="SUPFAM" id="SSF53098">
    <property type="entry name" value="Ribonuclease H-like"/>
    <property type="match status" value="1"/>
</dbReference>
<comment type="caution">
    <text evidence="15">The sequence shown here is derived from an EMBL/GenBank/DDBJ whole genome shotgun (WGS) entry which is preliminary data.</text>
</comment>
<evidence type="ECO:0000256" key="8">
    <source>
        <dbReference type="ARBA" id="ARBA00022932"/>
    </source>
</evidence>
<dbReference type="PANTHER" id="PTHR42648:SF11">
    <property type="entry name" value="TRANSPOSON TY4-P GAG-POL POLYPROTEIN"/>
    <property type="match status" value="1"/>
</dbReference>
<reference evidence="15" key="1">
    <citation type="journal article" date="2022" name="Int. J. Mol. Sci.">
        <title>Draft Genome of Tanacetum Coccineum: Genomic Comparison of Closely Related Tanacetum-Family Plants.</title>
        <authorList>
            <person name="Yamashiro T."/>
            <person name="Shiraishi A."/>
            <person name="Nakayama K."/>
            <person name="Satake H."/>
        </authorList>
    </citation>
    <scope>NUCLEOTIDE SEQUENCE</scope>
</reference>
<keyword evidence="8" id="KW-0548">Nucleotidyltransferase</keyword>
<feature type="domain" description="GAG-pre-integrase" evidence="14">
    <location>
        <begin position="738"/>
        <end position="790"/>
    </location>
</feature>
<keyword evidence="3" id="KW-0255">Endonuclease</keyword>
<gene>
    <name evidence="15" type="ORF">Tco_0600462</name>
</gene>
<evidence type="ECO:0000256" key="9">
    <source>
        <dbReference type="ARBA" id="ARBA00023172"/>
    </source>
</evidence>
<dbReference type="InterPro" id="IPR036397">
    <property type="entry name" value="RNaseH_sf"/>
</dbReference>
<evidence type="ECO:0000259" key="13">
    <source>
        <dbReference type="Pfam" id="PF07727"/>
    </source>
</evidence>
<feature type="region of interest" description="Disordered" evidence="12">
    <location>
        <begin position="468"/>
        <end position="510"/>
    </location>
</feature>
<protein>
    <submittedName>
        <fullName evidence="15">Retrovirus-related pol polyprotein from transposon TNT 1-94</fullName>
    </submittedName>
</protein>
<keyword evidence="1" id="KW-0540">Nuclease</keyword>
<evidence type="ECO:0000313" key="15">
    <source>
        <dbReference type="EMBL" id="GJS50341.1"/>
    </source>
</evidence>
<accession>A0ABQ4WBT7</accession>
<evidence type="ECO:0000256" key="5">
    <source>
        <dbReference type="ARBA" id="ARBA00022842"/>
    </source>
</evidence>
<evidence type="ECO:0000256" key="3">
    <source>
        <dbReference type="ARBA" id="ARBA00022759"/>
    </source>
</evidence>
<evidence type="ECO:0000256" key="6">
    <source>
        <dbReference type="ARBA" id="ARBA00022908"/>
    </source>
</evidence>
<feature type="domain" description="Reverse transcriptase Ty1/copia-type" evidence="13">
    <location>
        <begin position="987"/>
        <end position="1062"/>
    </location>
</feature>
<keyword evidence="2" id="KW-0479">Metal-binding</keyword>
<feature type="coiled-coil region" evidence="11">
    <location>
        <begin position="274"/>
        <end position="389"/>
    </location>
</feature>
<dbReference type="Pfam" id="PF07727">
    <property type="entry name" value="RVT_2"/>
    <property type="match status" value="1"/>
</dbReference>
<keyword evidence="4" id="KW-0378">Hydrolase</keyword>
<keyword evidence="16" id="KW-1185">Reference proteome</keyword>
<feature type="compositionally biased region" description="Basic and acidic residues" evidence="12">
    <location>
        <begin position="491"/>
        <end position="501"/>
    </location>
</feature>
<dbReference type="EMBL" id="BQNB010008508">
    <property type="protein sequence ID" value="GJS50341.1"/>
    <property type="molecule type" value="Genomic_DNA"/>
</dbReference>
<keyword evidence="10" id="KW-0511">Multifunctional enzyme</keyword>